<protein>
    <submittedName>
        <fullName evidence="1">Uncharacterized protein</fullName>
    </submittedName>
</protein>
<organism evidence="1 2">
    <name type="scientific">Phycomyces blakesleeanus (strain ATCC 8743b / DSM 1359 / FGSC 10004 / NBRC 33097 / NRRL 1555)</name>
    <dbReference type="NCBI Taxonomy" id="763407"/>
    <lineage>
        <taxon>Eukaryota</taxon>
        <taxon>Fungi</taxon>
        <taxon>Fungi incertae sedis</taxon>
        <taxon>Mucoromycota</taxon>
        <taxon>Mucoromycotina</taxon>
        <taxon>Mucoromycetes</taxon>
        <taxon>Mucorales</taxon>
        <taxon>Phycomycetaceae</taxon>
        <taxon>Phycomyces</taxon>
    </lineage>
</organism>
<dbReference type="GeneID" id="28997701"/>
<dbReference type="EMBL" id="KV440992">
    <property type="protein sequence ID" value="OAD69164.1"/>
    <property type="molecule type" value="Genomic_DNA"/>
</dbReference>
<dbReference type="AlphaFoldDB" id="A0A162NFS7"/>
<proteinExistence type="predicted"/>
<dbReference type="PANTHER" id="PTHR33324:SF2">
    <property type="entry name" value="MYB_SANT-LIKE DNA-BINDING DOMAIN-CONTAINING PROTEIN"/>
    <property type="match status" value="1"/>
</dbReference>
<keyword evidence="2" id="KW-1185">Reference proteome</keyword>
<name>A0A162NFS7_PHYB8</name>
<dbReference type="InParanoid" id="A0A162NFS7"/>
<dbReference type="Proteomes" id="UP000077315">
    <property type="component" value="Unassembled WGS sequence"/>
</dbReference>
<accession>A0A162NFS7</accession>
<evidence type="ECO:0000313" key="1">
    <source>
        <dbReference type="EMBL" id="OAD69164.1"/>
    </source>
</evidence>
<evidence type="ECO:0000313" key="2">
    <source>
        <dbReference type="Proteomes" id="UP000077315"/>
    </source>
</evidence>
<sequence length="310" mass="35583">MHAKPVSITRRRTFKRWDNNNGDKPSSIQILINWLTDVSNYSCWKDGDSSGKTKEVLCSEIREIMVENGITNRSNGDIRSKIQYLHDKFKDATNFLNGTGQGILNDIDESGKTLEEAAKTLEEKVKQKCTYYYDLKCVMLHKPSVNLPFPMTSGDPIDVSGVYKEACSHEEVDAEDEVEFDAETLPVYHLSAMSSGSQKPSKWARQTIDASISEIVEESVKLNCIHVELMQKKFEAEAEVNERQLCHQEIVHEDRMIMEERQLNIKAKWVENEAKQLENDCIQSKLQYIAKLESLELSKEYILKKLDIKL</sequence>
<dbReference type="OrthoDB" id="2157595at2759"/>
<dbReference type="PANTHER" id="PTHR33324">
    <property type="entry name" value="EXPRESSED PROTEIN"/>
    <property type="match status" value="1"/>
</dbReference>
<dbReference type="VEuPathDB" id="FungiDB:PHYBLDRAFT_172420"/>
<gene>
    <name evidence="1" type="ORF">PHYBLDRAFT_172420</name>
</gene>
<dbReference type="RefSeq" id="XP_018287204.1">
    <property type="nucleotide sequence ID" value="XM_018436795.1"/>
</dbReference>
<reference evidence="2" key="1">
    <citation type="submission" date="2015-06" db="EMBL/GenBank/DDBJ databases">
        <title>Expansion of signal transduction pathways in fungi by whole-genome duplication.</title>
        <authorList>
            <consortium name="DOE Joint Genome Institute"/>
            <person name="Corrochano L.M."/>
            <person name="Kuo A."/>
            <person name="Marcet-Houben M."/>
            <person name="Polaino S."/>
            <person name="Salamov A."/>
            <person name="Villalobos J.M."/>
            <person name="Alvarez M.I."/>
            <person name="Avalos J."/>
            <person name="Benito E.P."/>
            <person name="Benoit I."/>
            <person name="Burger G."/>
            <person name="Camino L.P."/>
            <person name="Canovas D."/>
            <person name="Cerda-Olmedo E."/>
            <person name="Cheng J.-F."/>
            <person name="Dominguez A."/>
            <person name="Elias M."/>
            <person name="Eslava A.P."/>
            <person name="Glaser F."/>
            <person name="Grimwood J."/>
            <person name="Gutierrez G."/>
            <person name="Heitman J."/>
            <person name="Henrissat B."/>
            <person name="Iturriaga E.A."/>
            <person name="Lang B.F."/>
            <person name="Lavin J.L."/>
            <person name="Lee S."/>
            <person name="Li W."/>
            <person name="Lindquist E."/>
            <person name="Lopez-Garcia S."/>
            <person name="Luque E.M."/>
            <person name="Marcos A.T."/>
            <person name="Martin J."/>
            <person name="McCluskey K."/>
            <person name="Medina H.R."/>
            <person name="Miralles-Duran A."/>
            <person name="Miyazaki A."/>
            <person name="Munoz-Torres E."/>
            <person name="Oguiza J.A."/>
            <person name="Ohm R."/>
            <person name="Olmedo M."/>
            <person name="Orejas M."/>
            <person name="Ortiz-Castellanos L."/>
            <person name="Pisabarro A.G."/>
            <person name="Rodriguez-Romero J."/>
            <person name="Ruiz-Herrera J."/>
            <person name="Ruiz-Vazquez R."/>
            <person name="Sanz C."/>
            <person name="Schackwitz W."/>
            <person name="Schmutz J."/>
            <person name="Shahriari M."/>
            <person name="Shelest E."/>
            <person name="Silva-Franco F."/>
            <person name="Soanes D."/>
            <person name="Syed K."/>
            <person name="Tagua V.G."/>
            <person name="Talbot N.J."/>
            <person name="Thon M."/>
            <person name="De vries R.P."/>
            <person name="Wiebenga A."/>
            <person name="Yadav J.S."/>
            <person name="Braun E.L."/>
            <person name="Baker S."/>
            <person name="Garre V."/>
            <person name="Horwitz B."/>
            <person name="Torres-Martinez S."/>
            <person name="Idnurm A."/>
            <person name="Herrera-Estrella A."/>
            <person name="Gabaldon T."/>
            <person name="Grigoriev I.V."/>
        </authorList>
    </citation>
    <scope>NUCLEOTIDE SEQUENCE [LARGE SCALE GENOMIC DNA]</scope>
    <source>
        <strain evidence="2">NRRL 1555(-)</strain>
    </source>
</reference>